<dbReference type="NCBIfam" id="NF001533">
    <property type="entry name" value="PRK00364.2-4"/>
    <property type="match status" value="1"/>
</dbReference>
<dbReference type="EMBL" id="GU474842">
    <property type="protein sequence ID" value="ADI16643.1"/>
    <property type="molecule type" value="Genomic_DNA"/>
</dbReference>
<dbReference type="GO" id="GO:0005737">
    <property type="term" value="C:cytoplasm"/>
    <property type="evidence" value="ECO:0007669"/>
    <property type="project" value="UniProtKB-SubCell"/>
</dbReference>
<keyword evidence="2 3" id="KW-0143">Chaperone</keyword>
<comment type="subunit">
    <text evidence="3">Heptamer of 7 subunits arranged in a ring. Interacts with the chaperonin GroEL.</text>
</comment>
<keyword evidence="3" id="KW-0963">Cytoplasm</keyword>
<dbReference type="NCBIfam" id="NF001531">
    <property type="entry name" value="PRK00364.2-2"/>
    <property type="match status" value="1"/>
</dbReference>
<dbReference type="InterPro" id="IPR020818">
    <property type="entry name" value="Chaperonin_GroES"/>
</dbReference>
<dbReference type="SUPFAM" id="SSF50129">
    <property type="entry name" value="GroES-like"/>
    <property type="match status" value="1"/>
</dbReference>
<dbReference type="HAMAP" id="MF_00580">
    <property type="entry name" value="CH10"/>
    <property type="match status" value="1"/>
</dbReference>
<evidence type="ECO:0000256" key="4">
    <source>
        <dbReference type="RuleBase" id="RU000535"/>
    </source>
</evidence>
<dbReference type="PANTHER" id="PTHR10772:SF63">
    <property type="entry name" value="20 KDA CHAPERONIN, CHLOROPLASTIC"/>
    <property type="match status" value="1"/>
</dbReference>
<sequence length="133" mass="14384">MCSVATRRAHGAPRPCHRYTFAALDCGAVTQSAQMEAPVKLRPMFDRIVIERVSSETRSRGGLFLPDSAQEKQNIGVVIAVGQGRLNEDGSLSPLAVAEGQKVMFGKYAGNEIEIGGEERIVLRESDILGILD</sequence>
<protein>
    <recommendedName>
        <fullName evidence="3">Co-chaperonin GroES</fullName>
    </recommendedName>
    <alternativeName>
        <fullName evidence="3">10 kDa chaperonin</fullName>
    </alternativeName>
    <alternativeName>
        <fullName evidence="3">Chaperonin-10</fullName>
        <shortName evidence="3">Cpn10</shortName>
    </alternativeName>
</protein>
<dbReference type="GO" id="GO:0051087">
    <property type="term" value="F:protein-folding chaperone binding"/>
    <property type="evidence" value="ECO:0007669"/>
    <property type="project" value="TreeGrafter"/>
</dbReference>
<comment type="similarity">
    <text evidence="1 3 4">Belongs to the GroES chaperonin family.</text>
</comment>
<comment type="subcellular location">
    <subcellularLocation>
        <location evidence="3">Cytoplasm</location>
    </subcellularLocation>
</comment>
<evidence type="ECO:0000313" key="5">
    <source>
        <dbReference type="EMBL" id="ADI16643.1"/>
    </source>
</evidence>
<dbReference type="GO" id="GO:0051082">
    <property type="term" value="F:unfolded protein binding"/>
    <property type="evidence" value="ECO:0007669"/>
    <property type="project" value="TreeGrafter"/>
</dbReference>
<evidence type="ECO:0000256" key="1">
    <source>
        <dbReference type="ARBA" id="ARBA00006975"/>
    </source>
</evidence>
<dbReference type="InterPro" id="IPR037124">
    <property type="entry name" value="Chaperonin_GroES_sf"/>
</dbReference>
<dbReference type="Gene3D" id="2.30.33.40">
    <property type="entry name" value="GroES chaperonin"/>
    <property type="match status" value="1"/>
</dbReference>
<organism evidence="5">
    <name type="scientific">uncultured delta proteobacterium HF0010_01J10</name>
    <dbReference type="NCBI Taxonomy" id="710820"/>
    <lineage>
        <taxon>Bacteria</taxon>
        <taxon>Deltaproteobacteria</taxon>
        <taxon>environmental samples</taxon>
    </lineage>
</organism>
<dbReference type="PANTHER" id="PTHR10772">
    <property type="entry name" value="10 KDA HEAT SHOCK PROTEIN"/>
    <property type="match status" value="1"/>
</dbReference>
<gene>
    <name evidence="3" type="primary">groES</name>
    <name evidence="3" type="synonym">groS</name>
</gene>
<proteinExistence type="inferred from homology"/>
<dbReference type="PRINTS" id="PR00297">
    <property type="entry name" value="CHAPERONIN10"/>
</dbReference>
<dbReference type="FunFam" id="2.30.33.40:FF:000001">
    <property type="entry name" value="10 kDa chaperonin"/>
    <property type="match status" value="1"/>
</dbReference>
<reference evidence="5" key="1">
    <citation type="journal article" date="2011" name="Environ. Microbiol.">
        <title>Time-series analyses of Monterey Bay coastal microbial picoplankton using a 'genome proxy' microarray.</title>
        <authorList>
            <person name="Rich V.I."/>
            <person name="Pham V.D."/>
            <person name="Eppley J."/>
            <person name="Shi Y."/>
            <person name="DeLong E.F."/>
        </authorList>
    </citation>
    <scope>NUCLEOTIDE SEQUENCE</scope>
</reference>
<evidence type="ECO:0000256" key="3">
    <source>
        <dbReference type="HAMAP-Rule" id="MF_00580"/>
    </source>
</evidence>
<evidence type="ECO:0000256" key="2">
    <source>
        <dbReference type="ARBA" id="ARBA00023186"/>
    </source>
</evidence>
<dbReference type="SMART" id="SM00883">
    <property type="entry name" value="Cpn10"/>
    <property type="match status" value="1"/>
</dbReference>
<accession>E0XQF2</accession>
<name>E0XQF2_9DELT</name>
<comment type="function">
    <text evidence="3 4">Together with the chaperonin GroEL, plays an essential role in assisting protein folding. The GroEL-GroES system forms a nano-cage that allows encapsulation of the non-native substrate proteins and provides a physical environment optimized to promote and accelerate protein folding. GroES binds to the apical surface of the GroEL ring, thereby capping the opening of the GroEL channel.</text>
</comment>
<dbReference type="CDD" id="cd00320">
    <property type="entry name" value="cpn10"/>
    <property type="match status" value="1"/>
</dbReference>
<dbReference type="Pfam" id="PF00166">
    <property type="entry name" value="Cpn10"/>
    <property type="match status" value="1"/>
</dbReference>
<dbReference type="InterPro" id="IPR011032">
    <property type="entry name" value="GroES-like_sf"/>
</dbReference>
<dbReference type="AlphaFoldDB" id="E0XQF2"/>
<dbReference type="GO" id="GO:0005524">
    <property type="term" value="F:ATP binding"/>
    <property type="evidence" value="ECO:0007669"/>
    <property type="project" value="InterPro"/>
</dbReference>
<dbReference type="GO" id="GO:0044183">
    <property type="term" value="F:protein folding chaperone"/>
    <property type="evidence" value="ECO:0007669"/>
    <property type="project" value="InterPro"/>
</dbReference>
<dbReference type="GO" id="GO:0046872">
    <property type="term" value="F:metal ion binding"/>
    <property type="evidence" value="ECO:0007669"/>
    <property type="project" value="TreeGrafter"/>
</dbReference>